<comment type="caution">
    <text evidence="5">The sequence shown here is derived from an EMBL/GenBank/DDBJ whole genome shotgun (WGS) entry which is preliminary data.</text>
</comment>
<dbReference type="Pfam" id="PF22725">
    <property type="entry name" value="GFO_IDH_MocA_C3"/>
    <property type="match status" value="1"/>
</dbReference>
<keyword evidence="6" id="KW-1185">Reference proteome</keyword>
<reference evidence="5 6" key="1">
    <citation type="journal article" date="2014" name="Int. J. Syst. Evol. Microbiol.">
        <title>Complete genome sequence of Corynebacterium casei LMG S-19264T (=DSM 44701T), isolated from a smear-ripened cheese.</title>
        <authorList>
            <consortium name="US DOE Joint Genome Institute (JGI-PGF)"/>
            <person name="Walter F."/>
            <person name="Albersmeier A."/>
            <person name="Kalinowski J."/>
            <person name="Ruckert C."/>
        </authorList>
    </citation>
    <scope>NUCLEOTIDE SEQUENCE [LARGE SCALE GENOMIC DNA]</scope>
    <source>
        <strain evidence="5 6">NBRC 112289</strain>
    </source>
</reference>
<name>A0AA37XC20_9MICO</name>
<evidence type="ECO:0000313" key="5">
    <source>
        <dbReference type="EMBL" id="GMA29160.1"/>
    </source>
</evidence>
<dbReference type="PANTHER" id="PTHR43364:SF4">
    <property type="entry name" value="NAD(P)-LINKED OXIDOREDUCTASE SUPERFAMILY PROTEIN"/>
    <property type="match status" value="1"/>
</dbReference>
<organism evidence="5 6">
    <name type="scientific">Arenivirga flava</name>
    <dbReference type="NCBI Taxonomy" id="1930060"/>
    <lineage>
        <taxon>Bacteria</taxon>
        <taxon>Bacillati</taxon>
        <taxon>Actinomycetota</taxon>
        <taxon>Actinomycetes</taxon>
        <taxon>Micrococcales</taxon>
        <taxon>Microbacteriaceae</taxon>
        <taxon>Arenivirga</taxon>
    </lineage>
</organism>
<dbReference type="Gene3D" id="3.30.360.10">
    <property type="entry name" value="Dihydrodipicolinate Reductase, domain 2"/>
    <property type="match status" value="1"/>
</dbReference>
<dbReference type="Proteomes" id="UP001157160">
    <property type="component" value="Unassembled WGS sequence"/>
</dbReference>
<evidence type="ECO:0000259" key="3">
    <source>
        <dbReference type="Pfam" id="PF00248"/>
    </source>
</evidence>
<accession>A0AA37XC20</accession>
<keyword evidence="2" id="KW-0520">NAD</keyword>
<dbReference type="GO" id="GO:0005829">
    <property type="term" value="C:cytosol"/>
    <property type="evidence" value="ECO:0007669"/>
    <property type="project" value="TreeGrafter"/>
</dbReference>
<evidence type="ECO:0000256" key="2">
    <source>
        <dbReference type="ARBA" id="ARBA00023027"/>
    </source>
</evidence>
<dbReference type="InterPro" id="IPR055170">
    <property type="entry name" value="GFO_IDH_MocA-like_dom"/>
</dbReference>
<dbReference type="InterPro" id="IPR036812">
    <property type="entry name" value="NAD(P)_OxRdtase_dom_sf"/>
</dbReference>
<dbReference type="GO" id="GO:0016491">
    <property type="term" value="F:oxidoreductase activity"/>
    <property type="evidence" value="ECO:0007669"/>
    <property type="project" value="UniProtKB-KW"/>
</dbReference>
<dbReference type="Gene3D" id="3.20.20.100">
    <property type="entry name" value="NADP-dependent oxidoreductase domain"/>
    <property type="match status" value="1"/>
</dbReference>
<dbReference type="CDD" id="cd19082">
    <property type="entry name" value="AKR_AKR10A1_2"/>
    <property type="match status" value="1"/>
</dbReference>
<dbReference type="InterPro" id="IPR050523">
    <property type="entry name" value="AKR_Detox_Biosynth"/>
</dbReference>
<evidence type="ECO:0000259" key="4">
    <source>
        <dbReference type="Pfam" id="PF22725"/>
    </source>
</evidence>
<dbReference type="AlphaFoldDB" id="A0AA37XC20"/>
<gene>
    <name evidence="5" type="ORF">GCM10025874_24130</name>
</gene>
<protein>
    <submittedName>
        <fullName evidence="5">Oxidoreductase</fullName>
    </submittedName>
</protein>
<dbReference type="EMBL" id="BSUL01000001">
    <property type="protein sequence ID" value="GMA29160.1"/>
    <property type="molecule type" value="Genomic_DNA"/>
</dbReference>
<feature type="domain" description="GFO/IDH/MocA-like oxidoreductase" evidence="4">
    <location>
        <begin position="28"/>
        <end position="149"/>
    </location>
</feature>
<dbReference type="PANTHER" id="PTHR43364">
    <property type="entry name" value="NADH-SPECIFIC METHYLGLYOXAL REDUCTASE-RELATED"/>
    <property type="match status" value="1"/>
</dbReference>
<dbReference type="InterPro" id="IPR023210">
    <property type="entry name" value="NADP_OxRdtase_dom"/>
</dbReference>
<feature type="domain" description="NADP-dependent oxidoreductase" evidence="3">
    <location>
        <begin position="268"/>
        <end position="547"/>
    </location>
</feature>
<dbReference type="SUPFAM" id="SSF55347">
    <property type="entry name" value="Glyceraldehyde-3-phosphate dehydrogenase-like, C-terminal domain"/>
    <property type="match status" value="1"/>
</dbReference>
<dbReference type="RefSeq" id="WP_348520010.1">
    <property type="nucleotide sequence ID" value="NZ_BSUL01000001.1"/>
</dbReference>
<proteinExistence type="predicted"/>
<evidence type="ECO:0000313" key="6">
    <source>
        <dbReference type="Proteomes" id="UP001157160"/>
    </source>
</evidence>
<dbReference type="SUPFAM" id="SSF51430">
    <property type="entry name" value="NAD(P)-linked oxidoreductase"/>
    <property type="match status" value="1"/>
</dbReference>
<dbReference type="Pfam" id="PF00248">
    <property type="entry name" value="Aldo_ket_red"/>
    <property type="match status" value="1"/>
</dbReference>
<evidence type="ECO:0000256" key="1">
    <source>
        <dbReference type="ARBA" id="ARBA00023002"/>
    </source>
</evidence>
<keyword evidence="1" id="KW-0560">Oxidoreductase</keyword>
<sequence length="550" mass="59548">MAVVDVARSAGTTLVEAFMYRFHPQTKAVLDLVREGAIGELVHVEASFAFQTGAREGRLYDPATAGGGILDVGGYPVSFARAVAGAAQGSAFADPIEVTGAGTIGETGVDEWAVAQLVFASGATATVRSGVALEDENTATILGSKGSIRLTDPWTLTEAQRFEIRIVGEQPRTVEFSGVEPYGLEAAATAAADLETAEVSLDDTLGNAKVLDQWRAALELRYPFETETSDIPTVTGRPLARRADAPMPYGEIAGLDKPVSRLVMGVDNQADLAHASAIFDHFFEQGGNTFDTAWLYGGGELETRFGQWVRNRGVREDVVVITKGAHTPFNDPESVSRQLLESLERQGTDYADIYMTHRDNPAVPVGEFVDVIDEHIRAGRIRVAGASNWTPERFDAANEYATANGKHGFTVLSNHFGLAEALDVPWAGCEHVTDRASKAWLEERNVTLLPWSSQARGFFTGRARPDVTTDAELVRCYYSDENFERLRRAEQLAAEFGVPATAIALAYVLAQPFPTFPLFGPRTIAEARSSMTGLSVTLTPEQVAWLDLRD</sequence>